<keyword evidence="2" id="KW-1185">Reference proteome</keyword>
<reference evidence="1 2" key="1">
    <citation type="submission" date="2019-08" db="EMBL/GenBank/DDBJ databases">
        <title>Bradyrhizobium hipponensis sp. nov., a rhizobium isolated from a Lupinus angustifolius root nodule in Tunisia.</title>
        <authorList>
            <person name="Off K."/>
            <person name="Rejili M."/>
            <person name="Mars M."/>
            <person name="Brachmann A."/>
            <person name="Marin M."/>
        </authorList>
    </citation>
    <scope>NUCLEOTIDE SEQUENCE [LARGE SCALE GENOMIC DNA]</scope>
    <source>
        <strain evidence="1 2">CTAW11</strain>
    </source>
</reference>
<proteinExistence type="predicted"/>
<name>A0A5S4X5V9_9BRAD</name>
<dbReference type="RefSeq" id="WP_148749307.1">
    <property type="nucleotide sequence ID" value="NZ_VSSR01000006.1"/>
</dbReference>
<sequence>MGKSIGVITKKKRGRPVTTGKGMLIGVRLLDEPLAVLDGWIAKQNETGLTRPEAIRRLVELGLKAKGK</sequence>
<evidence type="ECO:0000313" key="2">
    <source>
        <dbReference type="Proteomes" id="UP000324853"/>
    </source>
</evidence>
<comment type="caution">
    <text evidence="1">The sequence shown here is derived from an EMBL/GenBank/DDBJ whole genome shotgun (WGS) entry which is preliminary data.</text>
</comment>
<dbReference type="Proteomes" id="UP000324853">
    <property type="component" value="Unassembled WGS sequence"/>
</dbReference>
<dbReference type="EMBL" id="VSSR01000006">
    <property type="protein sequence ID" value="TYL87786.1"/>
    <property type="molecule type" value="Genomic_DNA"/>
</dbReference>
<organism evidence="1 2">
    <name type="scientific">Bradyrhizobium cytisi</name>
    <dbReference type="NCBI Taxonomy" id="515489"/>
    <lineage>
        <taxon>Bacteria</taxon>
        <taxon>Pseudomonadati</taxon>
        <taxon>Pseudomonadota</taxon>
        <taxon>Alphaproteobacteria</taxon>
        <taxon>Hyphomicrobiales</taxon>
        <taxon>Nitrobacteraceae</taxon>
        <taxon>Bradyrhizobium</taxon>
    </lineage>
</organism>
<evidence type="ECO:0000313" key="1">
    <source>
        <dbReference type="EMBL" id="TYL87786.1"/>
    </source>
</evidence>
<dbReference type="AlphaFoldDB" id="A0A5S4X5V9"/>
<dbReference type="OrthoDB" id="7916728at2"/>
<accession>A0A5S4X5V9</accession>
<gene>
    <name evidence="1" type="ORF">FXB38_03130</name>
</gene>
<protein>
    <submittedName>
        <fullName evidence="1">Uncharacterized protein</fullName>
    </submittedName>
</protein>